<dbReference type="InterPro" id="IPR000719">
    <property type="entry name" value="Prot_kinase_dom"/>
</dbReference>
<dbReference type="InterPro" id="IPR002575">
    <property type="entry name" value="Aminoglycoside_PTrfase"/>
</dbReference>
<feature type="domain" description="Protein kinase" evidence="1">
    <location>
        <begin position="57"/>
        <end position="358"/>
    </location>
</feature>
<dbReference type="AlphaFoldDB" id="A0A2H3BQI4"/>
<dbReference type="Proteomes" id="UP000218334">
    <property type="component" value="Unassembled WGS sequence"/>
</dbReference>
<reference evidence="3" key="1">
    <citation type="journal article" date="2017" name="Nat. Ecol. Evol.">
        <title>Genome expansion and lineage-specific genetic innovations in the forest pathogenic fungi Armillaria.</title>
        <authorList>
            <person name="Sipos G."/>
            <person name="Prasanna A.N."/>
            <person name="Walter M.C."/>
            <person name="O'Connor E."/>
            <person name="Balint B."/>
            <person name="Krizsan K."/>
            <person name="Kiss B."/>
            <person name="Hess J."/>
            <person name="Varga T."/>
            <person name="Slot J."/>
            <person name="Riley R."/>
            <person name="Boka B."/>
            <person name="Rigling D."/>
            <person name="Barry K."/>
            <person name="Lee J."/>
            <person name="Mihaltcheva S."/>
            <person name="LaButti K."/>
            <person name="Lipzen A."/>
            <person name="Waldron R."/>
            <person name="Moloney N.M."/>
            <person name="Sperisen C."/>
            <person name="Kredics L."/>
            <person name="Vagvoelgyi C."/>
            <person name="Patrignani A."/>
            <person name="Fitzpatrick D."/>
            <person name="Nagy I."/>
            <person name="Doyle S."/>
            <person name="Anderson J.B."/>
            <person name="Grigoriev I.V."/>
            <person name="Gueldener U."/>
            <person name="Muensterkoetter M."/>
            <person name="Nagy L.G."/>
        </authorList>
    </citation>
    <scope>NUCLEOTIDE SEQUENCE [LARGE SCALE GENOMIC DNA]</scope>
    <source>
        <strain evidence="3">28-4</strain>
    </source>
</reference>
<dbReference type="PROSITE" id="PS50011">
    <property type="entry name" value="PROTEIN_KINASE_DOM"/>
    <property type="match status" value="1"/>
</dbReference>
<dbReference type="InterPro" id="IPR052396">
    <property type="entry name" value="Meiotic_Drive_Suppr_Kinase"/>
</dbReference>
<gene>
    <name evidence="2" type="ORF">ARMSODRAFT_954969</name>
</gene>
<dbReference type="GO" id="GO:0004674">
    <property type="term" value="F:protein serine/threonine kinase activity"/>
    <property type="evidence" value="ECO:0007669"/>
    <property type="project" value="UniProtKB-KW"/>
</dbReference>
<name>A0A2H3BQI4_9AGAR</name>
<dbReference type="Gene3D" id="1.10.510.10">
    <property type="entry name" value="Transferase(Phosphotransferase) domain 1"/>
    <property type="match status" value="1"/>
</dbReference>
<dbReference type="InterPro" id="IPR011009">
    <property type="entry name" value="Kinase-like_dom_sf"/>
</dbReference>
<evidence type="ECO:0000313" key="2">
    <source>
        <dbReference type="EMBL" id="PBK71194.1"/>
    </source>
</evidence>
<accession>A0A2H3BQI4</accession>
<dbReference type="STRING" id="1076256.A0A2H3BQI4"/>
<dbReference type="SUPFAM" id="SSF56112">
    <property type="entry name" value="Protein kinase-like (PK-like)"/>
    <property type="match status" value="1"/>
</dbReference>
<keyword evidence="3" id="KW-1185">Reference proteome</keyword>
<dbReference type="Pfam" id="PF01636">
    <property type="entry name" value="APH"/>
    <property type="match status" value="1"/>
</dbReference>
<evidence type="ECO:0000313" key="3">
    <source>
        <dbReference type="Proteomes" id="UP000218334"/>
    </source>
</evidence>
<sequence>MLRCLTRHTRLFTSVNHGRRWGSIATAEADEGLYLPGTKLQLQFQPQGSKDFEPLTATVVKRFEPITVGTVLLVQRHSDNEKVILKLADRRLGYRSNNEGVDTVPWTSYIDDHLRRAVRDIQAGAIPNWFELINDSDNQPDEELWEDWMFEVGTWLGKMGCYDTELTAYRLLHRLQGRYMPRLFGVVRVCINPESTPLHPITDVVEGLALEYIPGVSMENLKPGIDVSEQEAERISSEVLEGLRAIEAENCLLHNDVHTRNVVVPEGNRSAVIIDFGQAIIRTEKSDEEWLSVVHGGADTRFMRRNLMDPEYGGWKKTVTPFNMSNWHYKEPLAFNKYVESMPEDFRRATFDRVLDTD</sequence>
<evidence type="ECO:0000259" key="1">
    <source>
        <dbReference type="PROSITE" id="PS50011"/>
    </source>
</evidence>
<dbReference type="PANTHER" id="PTHR37171:SF1">
    <property type="entry name" value="SERINE_THREONINE-PROTEIN KINASE YRZF-RELATED"/>
    <property type="match status" value="1"/>
</dbReference>
<protein>
    <recommendedName>
        <fullName evidence="1">Protein kinase domain-containing protein</fullName>
    </recommendedName>
</protein>
<dbReference type="GO" id="GO:0005524">
    <property type="term" value="F:ATP binding"/>
    <property type="evidence" value="ECO:0007669"/>
    <property type="project" value="UniProtKB-KW"/>
</dbReference>
<dbReference type="PANTHER" id="PTHR37171">
    <property type="entry name" value="SERINE/THREONINE-PROTEIN KINASE YRZF-RELATED"/>
    <property type="match status" value="1"/>
</dbReference>
<dbReference type="EMBL" id="KZ293424">
    <property type="protein sequence ID" value="PBK71194.1"/>
    <property type="molecule type" value="Genomic_DNA"/>
</dbReference>
<proteinExistence type="predicted"/>
<organism evidence="2 3">
    <name type="scientific">Armillaria solidipes</name>
    <dbReference type="NCBI Taxonomy" id="1076256"/>
    <lineage>
        <taxon>Eukaryota</taxon>
        <taxon>Fungi</taxon>
        <taxon>Dikarya</taxon>
        <taxon>Basidiomycota</taxon>
        <taxon>Agaricomycotina</taxon>
        <taxon>Agaricomycetes</taxon>
        <taxon>Agaricomycetidae</taxon>
        <taxon>Agaricales</taxon>
        <taxon>Marasmiineae</taxon>
        <taxon>Physalacriaceae</taxon>
        <taxon>Armillaria</taxon>
    </lineage>
</organism>